<evidence type="ECO:0000256" key="6">
    <source>
        <dbReference type="ARBA" id="ARBA00022989"/>
    </source>
</evidence>
<dbReference type="SMART" id="SM00407">
    <property type="entry name" value="IGc1"/>
    <property type="match status" value="1"/>
</dbReference>
<proteinExistence type="inferred from homology"/>
<dbReference type="CDD" id="cd05767">
    <property type="entry name" value="IgC1_MHC_II_alpha"/>
    <property type="match status" value="1"/>
</dbReference>
<dbReference type="InterPro" id="IPR011162">
    <property type="entry name" value="MHC_I/II-like_Ag-recog"/>
</dbReference>
<keyword evidence="8 12" id="KW-0472">Membrane</keyword>
<organism evidence="15 16">
    <name type="scientific">Gekko japonicus</name>
    <name type="common">Schlegel's Japanese gecko</name>
    <dbReference type="NCBI Taxonomy" id="146911"/>
    <lineage>
        <taxon>Eukaryota</taxon>
        <taxon>Metazoa</taxon>
        <taxon>Chordata</taxon>
        <taxon>Craniata</taxon>
        <taxon>Vertebrata</taxon>
        <taxon>Euteleostomi</taxon>
        <taxon>Lepidosauria</taxon>
        <taxon>Squamata</taxon>
        <taxon>Bifurcata</taxon>
        <taxon>Gekkota</taxon>
        <taxon>Gekkonidae</taxon>
        <taxon>Gekkoninae</taxon>
        <taxon>Gekko</taxon>
    </lineage>
</organism>
<dbReference type="InterPro" id="IPR013783">
    <property type="entry name" value="Ig-like_fold"/>
</dbReference>
<evidence type="ECO:0000256" key="3">
    <source>
        <dbReference type="ARBA" id="ARBA00022692"/>
    </source>
</evidence>
<name>A0ABM1KXG8_GEKJA</name>
<keyword evidence="3 12" id="KW-0812">Transmembrane</keyword>
<keyword evidence="15" id="KW-1185">Reference proteome</keyword>
<dbReference type="PANTHER" id="PTHR19944">
    <property type="entry name" value="MHC CLASS II-RELATED"/>
    <property type="match status" value="1"/>
</dbReference>
<evidence type="ECO:0000313" key="17">
    <source>
        <dbReference type="RefSeq" id="XP_015278406.1"/>
    </source>
</evidence>
<keyword evidence="6 12" id="KW-1133">Transmembrane helix</keyword>
<evidence type="ECO:0000313" key="16">
    <source>
        <dbReference type="RefSeq" id="XP_015278405.1"/>
    </source>
</evidence>
<feature type="domain" description="Ig-like" evidence="14">
    <location>
        <begin position="111"/>
        <end position="198"/>
    </location>
</feature>
<dbReference type="Proteomes" id="UP000694871">
    <property type="component" value="Unplaced"/>
</dbReference>
<evidence type="ECO:0000256" key="5">
    <source>
        <dbReference type="ARBA" id="ARBA00022859"/>
    </source>
</evidence>
<feature type="signal peptide" evidence="13">
    <location>
        <begin position="1"/>
        <end position="23"/>
    </location>
</feature>
<dbReference type="Gene3D" id="2.60.40.10">
    <property type="entry name" value="Immunoglobulins"/>
    <property type="match status" value="1"/>
</dbReference>
<evidence type="ECO:0000256" key="12">
    <source>
        <dbReference type="SAM" id="Phobius"/>
    </source>
</evidence>
<evidence type="ECO:0000256" key="7">
    <source>
        <dbReference type="ARBA" id="ARBA00023130"/>
    </source>
</evidence>
<evidence type="ECO:0000256" key="11">
    <source>
        <dbReference type="ARBA" id="ARBA00023182"/>
    </source>
</evidence>
<accession>A0ABM1KXG8</accession>
<dbReference type="InterPro" id="IPR003006">
    <property type="entry name" value="Ig/MHC_CS"/>
</dbReference>
<comment type="subcellular location">
    <subcellularLocation>
        <location evidence="1">Membrane</location>
        <topology evidence="1">Single-pass type I membrane protein</topology>
    </subcellularLocation>
</comment>
<dbReference type="GeneID" id="107120268"/>
<evidence type="ECO:0000256" key="8">
    <source>
        <dbReference type="ARBA" id="ARBA00023136"/>
    </source>
</evidence>
<dbReference type="Gene3D" id="3.10.320.10">
    <property type="entry name" value="Class II Histocompatibility Antigen, M Beta Chain, Chain B, domain 1"/>
    <property type="match status" value="1"/>
</dbReference>
<reference evidence="16 17" key="1">
    <citation type="submission" date="2025-05" db="UniProtKB">
        <authorList>
            <consortium name="RefSeq"/>
        </authorList>
    </citation>
    <scope>IDENTIFICATION</scope>
</reference>
<evidence type="ECO:0000313" key="15">
    <source>
        <dbReference type="Proteomes" id="UP000694871"/>
    </source>
</evidence>
<evidence type="ECO:0000256" key="10">
    <source>
        <dbReference type="ARBA" id="ARBA00023180"/>
    </source>
</evidence>
<keyword evidence="7" id="KW-1064">Adaptive immunity</keyword>
<dbReference type="InterPro" id="IPR001003">
    <property type="entry name" value="MHC_II_a_N"/>
</dbReference>
<evidence type="ECO:0000256" key="13">
    <source>
        <dbReference type="SAM" id="SignalP"/>
    </source>
</evidence>
<evidence type="ECO:0000256" key="9">
    <source>
        <dbReference type="ARBA" id="ARBA00023157"/>
    </source>
</evidence>
<dbReference type="SMART" id="SM00920">
    <property type="entry name" value="MHC_II_alpha"/>
    <property type="match status" value="1"/>
</dbReference>
<dbReference type="PROSITE" id="PS00290">
    <property type="entry name" value="IG_MHC"/>
    <property type="match status" value="1"/>
</dbReference>
<dbReference type="RefSeq" id="XP_015278406.1">
    <property type="nucleotide sequence ID" value="XM_015422920.1"/>
</dbReference>
<feature type="chain" id="PRO_5045022614" evidence="13">
    <location>
        <begin position="24"/>
        <end position="252"/>
    </location>
</feature>
<feature type="transmembrane region" description="Helical" evidence="12">
    <location>
        <begin position="219"/>
        <end position="237"/>
    </location>
</feature>
<dbReference type="PROSITE" id="PS50835">
    <property type="entry name" value="IG_LIKE"/>
    <property type="match status" value="1"/>
</dbReference>
<protein>
    <submittedName>
        <fullName evidence="16">Mamu class II histocompatibility antigen, DR alpha chain-like isoform X1</fullName>
    </submittedName>
    <submittedName>
        <fullName evidence="17">Mamu class II histocompatibility antigen, DR alpha chain-like isoform X2</fullName>
    </submittedName>
</protein>
<dbReference type="InterPro" id="IPR007110">
    <property type="entry name" value="Ig-like_dom"/>
</dbReference>
<dbReference type="Pfam" id="PF00993">
    <property type="entry name" value="MHC_II_alpha"/>
    <property type="match status" value="1"/>
</dbReference>
<comment type="similarity">
    <text evidence="2">Belongs to the MHC class II family.</text>
</comment>
<dbReference type="InterPro" id="IPR036179">
    <property type="entry name" value="Ig-like_dom_sf"/>
</dbReference>
<evidence type="ECO:0000256" key="4">
    <source>
        <dbReference type="ARBA" id="ARBA00022729"/>
    </source>
</evidence>
<evidence type="ECO:0000256" key="2">
    <source>
        <dbReference type="ARBA" id="ARBA00007394"/>
    </source>
</evidence>
<dbReference type="Pfam" id="PF07654">
    <property type="entry name" value="C1-set"/>
    <property type="match status" value="1"/>
</dbReference>
<keyword evidence="11" id="KW-0491">MHC II</keyword>
<dbReference type="InterPro" id="IPR050160">
    <property type="entry name" value="MHC/Immunoglobulin"/>
</dbReference>
<dbReference type="InterPro" id="IPR003597">
    <property type="entry name" value="Ig_C1-set"/>
</dbReference>
<dbReference type="SUPFAM" id="SSF54452">
    <property type="entry name" value="MHC antigen-recognition domain"/>
    <property type="match status" value="1"/>
</dbReference>
<keyword evidence="5" id="KW-0391">Immunity</keyword>
<sequence>MKGLAGYLWLPLLPLLGGHLVAAEEVLSQVAFVQRSLTSEKGPGEFMFDFDGDEIFHVDLDRKETVWRLPQFQEFTSFQAEGAQGNIAVLRSNLDILMRRSNNTPAKNVPPKVLVYPEKPVVLGEPNVLICLANEFSPPVISLTWVKNGQAVKATEETDFYPNTDNSFRKFSYLIFVPNAEDIYYCRVEHWGLAQPLTKEWNTNMPEPLPETAENVVCALGLAVGIVGIIVGTVLIVKSRQKDEGNFRGGNL</sequence>
<evidence type="ECO:0000256" key="1">
    <source>
        <dbReference type="ARBA" id="ARBA00004479"/>
    </source>
</evidence>
<keyword evidence="9" id="KW-1015">Disulfide bond</keyword>
<dbReference type="RefSeq" id="XP_015278405.1">
    <property type="nucleotide sequence ID" value="XM_015422919.1"/>
</dbReference>
<dbReference type="SUPFAM" id="SSF48726">
    <property type="entry name" value="Immunoglobulin"/>
    <property type="match status" value="1"/>
</dbReference>
<dbReference type="PANTHER" id="PTHR19944:SF86">
    <property type="entry name" value="HLA CLASS II HISTOCOMPATIBILITY ANTIGEN, DR ALPHA CHAIN"/>
    <property type="match status" value="1"/>
</dbReference>
<dbReference type="InterPro" id="IPR014745">
    <property type="entry name" value="MHC_II_a/b_N"/>
</dbReference>
<gene>
    <name evidence="16 17" type="primary">LOC107120268</name>
</gene>
<evidence type="ECO:0000259" key="14">
    <source>
        <dbReference type="PROSITE" id="PS50835"/>
    </source>
</evidence>
<keyword evidence="4 13" id="KW-0732">Signal</keyword>
<keyword evidence="10" id="KW-0325">Glycoprotein</keyword>